<protein>
    <submittedName>
        <fullName evidence="1">Uncharacterized protein</fullName>
    </submittedName>
</protein>
<name>A0ABR5J3B5_9ACTN</name>
<proteinExistence type="predicted"/>
<dbReference type="EMBL" id="LGUT01002119">
    <property type="protein sequence ID" value="KOG87626.1"/>
    <property type="molecule type" value="Genomic_DNA"/>
</dbReference>
<reference evidence="1 2" key="1">
    <citation type="submission" date="2015-07" db="EMBL/GenBank/DDBJ databases">
        <authorList>
            <person name="Ju K.-S."/>
            <person name="Doroghazi J.R."/>
            <person name="Metcalf W.W."/>
        </authorList>
    </citation>
    <scope>NUCLEOTIDE SEQUENCE [LARGE SCALE GENOMIC DNA]</scope>
    <source>
        <strain evidence="1 2">NRRL B-3589</strain>
    </source>
</reference>
<evidence type="ECO:0000313" key="1">
    <source>
        <dbReference type="EMBL" id="KOG87626.1"/>
    </source>
</evidence>
<comment type="caution">
    <text evidence="1">The sequence shown here is derived from an EMBL/GenBank/DDBJ whole genome shotgun (WGS) entry which is preliminary data.</text>
</comment>
<dbReference type="Proteomes" id="UP000037020">
    <property type="component" value="Unassembled WGS sequence"/>
</dbReference>
<dbReference type="RefSeq" id="WP_048832208.1">
    <property type="nucleotide sequence ID" value="NZ_JBIRHZ010000002.1"/>
</dbReference>
<gene>
    <name evidence="1" type="ORF">ADK38_24375</name>
</gene>
<accession>A0ABR5J3B5</accession>
<sequence>MDPKEHSEIKSWLDGYTGNLDAVDFLTDNCTIGMWLAFSHFMNPEFVVVRDCVLRKRVYKPSNFEEWYTKLNGDVPRIEDLLNRLVLGYAIDCTDSAEDEAALQDIAQAVAHSWEAALARNFPSRSFQVQVLTTYDGPTVVFSQTPTGRP</sequence>
<evidence type="ECO:0000313" key="2">
    <source>
        <dbReference type="Proteomes" id="UP000037020"/>
    </source>
</evidence>
<keyword evidence="2" id="KW-1185">Reference proteome</keyword>
<organism evidence="1 2">
    <name type="scientific">Streptomyces varsoviensis</name>
    <dbReference type="NCBI Taxonomy" id="67373"/>
    <lineage>
        <taxon>Bacteria</taxon>
        <taxon>Bacillati</taxon>
        <taxon>Actinomycetota</taxon>
        <taxon>Actinomycetes</taxon>
        <taxon>Kitasatosporales</taxon>
        <taxon>Streptomycetaceae</taxon>
        <taxon>Streptomyces</taxon>
    </lineage>
</organism>